<evidence type="ECO:0000259" key="2">
    <source>
        <dbReference type="PROSITE" id="PS51462"/>
    </source>
</evidence>
<dbReference type="InterPro" id="IPR015797">
    <property type="entry name" value="NUDIX_hydrolase-like_dom_sf"/>
</dbReference>
<evidence type="ECO:0000256" key="1">
    <source>
        <dbReference type="ARBA" id="ARBA00022801"/>
    </source>
</evidence>
<accession>A0A2G9YSG8</accession>
<dbReference type="PROSITE" id="PS51462">
    <property type="entry name" value="NUDIX"/>
    <property type="match status" value="1"/>
</dbReference>
<dbReference type="PROSITE" id="PS00893">
    <property type="entry name" value="NUDIX_BOX"/>
    <property type="match status" value="1"/>
</dbReference>
<evidence type="ECO:0000313" key="4">
    <source>
        <dbReference type="Proteomes" id="UP000231567"/>
    </source>
</evidence>
<proteinExistence type="predicted"/>
<dbReference type="SUPFAM" id="SSF55811">
    <property type="entry name" value="Nudix"/>
    <property type="match status" value="1"/>
</dbReference>
<dbReference type="AlphaFoldDB" id="A0A2G9YSG8"/>
<keyword evidence="1" id="KW-0378">Hydrolase</keyword>
<comment type="caution">
    <text evidence="3">The sequence shown here is derived from an EMBL/GenBank/DDBJ whole genome shotgun (WGS) entry which is preliminary data.</text>
</comment>
<name>A0A2G9YSG8_9BACT</name>
<sequence length="171" mass="18935">MADKVEKSVGIVVLTEIPDMGLVAVLQERGRFNTGKMKPESWPGGCQVTAHGKVRKGEKCVQALLREVGEELGRTASQFIRNCINDLVVVSHFQETDKEVVTYAVKLEPSFLKRIRLGSDSGGLRYVQQKDINNTICLDSSNRTAGILYRPTIGMFPDEKEALIKAFACFS</sequence>
<dbReference type="Pfam" id="PF00293">
    <property type="entry name" value="NUDIX"/>
    <property type="match status" value="1"/>
</dbReference>
<reference evidence="3 4" key="1">
    <citation type="submission" date="2017-09" db="EMBL/GenBank/DDBJ databases">
        <title>Depth-based differentiation of microbial function through sediment-hosted aquifers and enrichment of novel symbionts in the deep terrestrial subsurface.</title>
        <authorList>
            <person name="Probst A.J."/>
            <person name="Ladd B."/>
            <person name="Jarett J.K."/>
            <person name="Geller-Mcgrath D.E."/>
            <person name="Sieber C.M."/>
            <person name="Emerson J.B."/>
            <person name="Anantharaman K."/>
            <person name="Thomas B.C."/>
            <person name="Malmstrom R."/>
            <person name="Stieglmeier M."/>
            <person name="Klingl A."/>
            <person name="Woyke T."/>
            <person name="Ryan C.M."/>
            <person name="Banfield J.F."/>
        </authorList>
    </citation>
    <scope>NUCLEOTIDE SEQUENCE [LARGE SCALE GENOMIC DNA]</scope>
    <source>
        <strain evidence="3">CG23_combo_of_CG06-09_8_20_14_all_40_13</strain>
    </source>
</reference>
<protein>
    <recommendedName>
        <fullName evidence="2">Nudix hydrolase domain-containing protein</fullName>
    </recommendedName>
</protein>
<dbReference type="EMBL" id="PCRM01000025">
    <property type="protein sequence ID" value="PIP21663.1"/>
    <property type="molecule type" value="Genomic_DNA"/>
</dbReference>
<evidence type="ECO:0000313" key="3">
    <source>
        <dbReference type="EMBL" id="PIP21663.1"/>
    </source>
</evidence>
<feature type="domain" description="Nudix hydrolase" evidence="2">
    <location>
        <begin position="4"/>
        <end position="150"/>
    </location>
</feature>
<dbReference type="GO" id="GO:0016787">
    <property type="term" value="F:hydrolase activity"/>
    <property type="evidence" value="ECO:0007669"/>
    <property type="project" value="UniProtKB-KW"/>
</dbReference>
<organism evidence="3 4">
    <name type="scientific">Candidatus Nealsonbacteria bacterium CG23_combo_of_CG06-09_8_20_14_all_40_13</name>
    <dbReference type="NCBI Taxonomy" id="1974724"/>
    <lineage>
        <taxon>Bacteria</taxon>
        <taxon>Candidatus Nealsoniibacteriota</taxon>
    </lineage>
</organism>
<dbReference type="Gene3D" id="3.90.79.10">
    <property type="entry name" value="Nucleoside Triphosphate Pyrophosphohydrolase"/>
    <property type="match status" value="1"/>
</dbReference>
<dbReference type="InterPro" id="IPR020084">
    <property type="entry name" value="NUDIX_hydrolase_CS"/>
</dbReference>
<dbReference type="InterPro" id="IPR000086">
    <property type="entry name" value="NUDIX_hydrolase_dom"/>
</dbReference>
<dbReference type="Proteomes" id="UP000231567">
    <property type="component" value="Unassembled WGS sequence"/>
</dbReference>
<gene>
    <name evidence="3" type="ORF">COX39_01525</name>
</gene>